<dbReference type="SUPFAM" id="SSF53822">
    <property type="entry name" value="Periplasmic binding protein-like I"/>
    <property type="match status" value="1"/>
</dbReference>
<keyword evidence="3" id="KW-0804">Transcription</keyword>
<dbReference type="CDD" id="cd06267">
    <property type="entry name" value="PBP1_LacI_sugar_binding-like"/>
    <property type="match status" value="1"/>
</dbReference>
<evidence type="ECO:0000313" key="6">
    <source>
        <dbReference type="EMBL" id="HJH50369.1"/>
    </source>
</evidence>
<dbReference type="SUPFAM" id="SSF47413">
    <property type="entry name" value="lambda repressor-like DNA-binding domains"/>
    <property type="match status" value="1"/>
</dbReference>
<dbReference type="Pfam" id="PF00356">
    <property type="entry name" value="LacI"/>
    <property type="match status" value="1"/>
</dbReference>
<dbReference type="PRINTS" id="PR00036">
    <property type="entry name" value="HTHLACI"/>
</dbReference>
<dbReference type="GO" id="GO:0003700">
    <property type="term" value="F:DNA-binding transcription factor activity"/>
    <property type="evidence" value="ECO:0007669"/>
    <property type="project" value="TreeGrafter"/>
</dbReference>
<evidence type="ECO:0000259" key="4">
    <source>
        <dbReference type="PROSITE" id="PS50932"/>
    </source>
</evidence>
<evidence type="ECO:0000256" key="1">
    <source>
        <dbReference type="ARBA" id="ARBA00023015"/>
    </source>
</evidence>
<dbReference type="InterPro" id="IPR010982">
    <property type="entry name" value="Lambda_DNA-bd_dom_sf"/>
</dbReference>
<dbReference type="PANTHER" id="PTHR30146">
    <property type="entry name" value="LACI-RELATED TRANSCRIPTIONAL REPRESSOR"/>
    <property type="match status" value="1"/>
</dbReference>
<dbReference type="Gene3D" id="1.10.260.40">
    <property type="entry name" value="lambda repressor-like DNA-binding domains"/>
    <property type="match status" value="1"/>
</dbReference>
<evidence type="ECO:0000256" key="3">
    <source>
        <dbReference type="ARBA" id="ARBA00023163"/>
    </source>
</evidence>
<gene>
    <name evidence="6" type="ORF">K8V39_08905</name>
</gene>
<evidence type="ECO:0000313" key="7">
    <source>
        <dbReference type="Proteomes" id="UP000813420"/>
    </source>
</evidence>
<dbReference type="InterPro" id="IPR028082">
    <property type="entry name" value="Peripla_BP_I"/>
</dbReference>
<dbReference type="EMBL" id="DYXE01000078">
    <property type="protein sequence ID" value="HJH50369.1"/>
    <property type="molecule type" value="Genomic_DNA"/>
</dbReference>
<dbReference type="RefSeq" id="WP_270644825.1">
    <property type="nucleotide sequence ID" value="NZ_CALWFG010000116.1"/>
</dbReference>
<dbReference type="SMART" id="SM00354">
    <property type="entry name" value="HTH_LACI"/>
    <property type="match status" value="1"/>
</dbReference>
<dbReference type="InterPro" id="IPR000843">
    <property type="entry name" value="HTH_LacI"/>
</dbReference>
<dbReference type="InterPro" id="IPR001761">
    <property type="entry name" value="Peripla_BP/Lac1_sug-bd_dom"/>
</dbReference>
<dbReference type="Pfam" id="PF00532">
    <property type="entry name" value="Peripla_BP_1"/>
    <property type="match status" value="1"/>
</dbReference>
<evidence type="ECO:0000256" key="2">
    <source>
        <dbReference type="ARBA" id="ARBA00023125"/>
    </source>
</evidence>
<feature type="domain" description="HTH cro/C1-type" evidence="5">
    <location>
        <begin position="4"/>
        <end position="47"/>
    </location>
</feature>
<keyword evidence="2" id="KW-0238">DNA-binding</keyword>
<name>A0A9D2VYS5_9FIRM</name>
<feature type="domain" description="HTH lacI-type" evidence="4">
    <location>
        <begin position="3"/>
        <end position="57"/>
    </location>
</feature>
<sequence>MKATIKDVAKYAGVSTATVSRMLNHTGTVSAQTQQRISEAIEALDFQLNSRAQIFKTGKTNAIAVVVPDISNPFFACVIHEIESVLNQHNYTLMIASTEETREREAQILRYISKGSADGVILASAFQDYQDLKPFIPGDIPVVFFDRKLRNCPHDTVTESDTPAIRKAIKGLTEKGHRRIGCIAGLPWLSTTADRVLAYRTSLDTAGIGPDESLIFYASSMHDDGYAFARQLDEAGCTAILIVSNSMTRGCLSYLLEHGKQPGKDMIVAGYHNPDFLNIDMIRIQMPYQDLGRKAGEFVLERLQDPELPVRQIELTAPLL</sequence>
<evidence type="ECO:0000259" key="5">
    <source>
        <dbReference type="PROSITE" id="PS50943"/>
    </source>
</evidence>
<dbReference type="PROSITE" id="PS50943">
    <property type="entry name" value="HTH_CROC1"/>
    <property type="match status" value="1"/>
</dbReference>
<reference evidence="6" key="2">
    <citation type="submission" date="2021-09" db="EMBL/GenBank/DDBJ databases">
        <authorList>
            <person name="Gilroy R."/>
        </authorList>
    </citation>
    <scope>NUCLEOTIDE SEQUENCE</scope>
    <source>
        <strain evidence="6">USAMLcec4-12693</strain>
    </source>
</reference>
<protein>
    <submittedName>
        <fullName evidence="6">LacI family transcriptional regulator</fullName>
    </submittedName>
</protein>
<dbReference type="Gene3D" id="3.40.50.2300">
    <property type="match status" value="2"/>
</dbReference>
<dbReference type="GO" id="GO:0000976">
    <property type="term" value="F:transcription cis-regulatory region binding"/>
    <property type="evidence" value="ECO:0007669"/>
    <property type="project" value="TreeGrafter"/>
</dbReference>
<comment type="caution">
    <text evidence="6">The sequence shown here is derived from an EMBL/GenBank/DDBJ whole genome shotgun (WGS) entry which is preliminary data.</text>
</comment>
<dbReference type="Proteomes" id="UP000813420">
    <property type="component" value="Unassembled WGS sequence"/>
</dbReference>
<dbReference type="InterPro" id="IPR001387">
    <property type="entry name" value="Cro/C1-type_HTH"/>
</dbReference>
<dbReference type="CDD" id="cd01392">
    <property type="entry name" value="HTH_LacI"/>
    <property type="match status" value="1"/>
</dbReference>
<keyword evidence="1" id="KW-0805">Transcription regulation</keyword>
<dbReference type="AlphaFoldDB" id="A0A9D2VYS5"/>
<dbReference type="PANTHER" id="PTHR30146:SF109">
    <property type="entry name" value="HTH-TYPE TRANSCRIPTIONAL REGULATOR GALS"/>
    <property type="match status" value="1"/>
</dbReference>
<dbReference type="PROSITE" id="PS50932">
    <property type="entry name" value="HTH_LACI_2"/>
    <property type="match status" value="1"/>
</dbReference>
<accession>A0A9D2VYS5</accession>
<dbReference type="PROSITE" id="PS00356">
    <property type="entry name" value="HTH_LACI_1"/>
    <property type="match status" value="1"/>
</dbReference>
<reference evidence="6" key="1">
    <citation type="journal article" date="2021" name="PeerJ">
        <title>Extensive microbial diversity within the chicken gut microbiome revealed by metagenomics and culture.</title>
        <authorList>
            <person name="Gilroy R."/>
            <person name="Ravi A."/>
            <person name="Getino M."/>
            <person name="Pursley I."/>
            <person name="Horton D.L."/>
            <person name="Alikhan N.F."/>
            <person name="Baker D."/>
            <person name="Gharbi K."/>
            <person name="Hall N."/>
            <person name="Watson M."/>
            <person name="Adriaenssens E.M."/>
            <person name="Foster-Nyarko E."/>
            <person name="Jarju S."/>
            <person name="Secka A."/>
            <person name="Antonio M."/>
            <person name="Oren A."/>
            <person name="Chaudhuri R.R."/>
            <person name="La Ragione R."/>
            <person name="Hildebrand F."/>
            <person name="Pallen M.J."/>
        </authorList>
    </citation>
    <scope>NUCLEOTIDE SEQUENCE</scope>
    <source>
        <strain evidence="6">USAMLcec4-12693</strain>
    </source>
</reference>
<proteinExistence type="predicted"/>
<organism evidence="6 7">
    <name type="scientific">Merdimonas faecis</name>
    <dbReference type="NCBI Taxonomy" id="1653435"/>
    <lineage>
        <taxon>Bacteria</taxon>
        <taxon>Bacillati</taxon>
        <taxon>Bacillota</taxon>
        <taxon>Clostridia</taxon>
        <taxon>Lachnospirales</taxon>
        <taxon>Lachnospiraceae</taxon>
        <taxon>Merdimonas</taxon>
    </lineage>
</organism>